<dbReference type="CDD" id="cd18876">
    <property type="entry name" value="NUDIX_Hydrolase"/>
    <property type="match status" value="1"/>
</dbReference>
<evidence type="ECO:0000313" key="7">
    <source>
        <dbReference type="EMBL" id="RJS46560.1"/>
    </source>
</evidence>
<keyword evidence="3 5" id="KW-0378">Hydrolase</keyword>
<dbReference type="RefSeq" id="WP_120060531.1">
    <property type="nucleotide sequence ID" value="NZ_QYRP01000002.1"/>
</dbReference>
<dbReference type="Gene3D" id="3.90.79.10">
    <property type="entry name" value="Nucleoside Triphosphate Pyrophosphohydrolase"/>
    <property type="match status" value="1"/>
</dbReference>
<sequence>MTDGLPLSARPRVASGALFVNDVGHVLLVKPTYKDGWDIPGGYVEPGETPIEACEREIREELGLEVHVGNLLVSDWAPSEREGDKLLFVFAGGRLSVEELDAIELQREELEFWEFHAISRFSELMPDRLARRLIAAVDALASNTTAYLEHGLLRT</sequence>
<dbReference type="PANTHER" id="PTHR43046">
    <property type="entry name" value="GDP-MANNOSE MANNOSYL HYDROLASE"/>
    <property type="match status" value="1"/>
</dbReference>
<dbReference type="PROSITE" id="PS00893">
    <property type="entry name" value="NUDIX_BOX"/>
    <property type="match status" value="1"/>
</dbReference>
<keyword evidence="4" id="KW-0460">Magnesium</keyword>
<dbReference type="SUPFAM" id="SSF55811">
    <property type="entry name" value="Nudix"/>
    <property type="match status" value="1"/>
</dbReference>
<dbReference type="PROSITE" id="PS51462">
    <property type="entry name" value="NUDIX"/>
    <property type="match status" value="1"/>
</dbReference>
<feature type="domain" description="Nudix hydrolase" evidence="6">
    <location>
        <begin position="9"/>
        <end position="138"/>
    </location>
</feature>
<dbReference type="Proteomes" id="UP000276542">
    <property type="component" value="Unassembled WGS sequence"/>
</dbReference>
<dbReference type="InterPro" id="IPR020476">
    <property type="entry name" value="Nudix_hydrolase"/>
</dbReference>
<comment type="cofactor">
    <cofactor evidence="1">
        <name>Mg(2+)</name>
        <dbReference type="ChEBI" id="CHEBI:18420"/>
    </cofactor>
</comment>
<evidence type="ECO:0000256" key="1">
    <source>
        <dbReference type="ARBA" id="ARBA00001946"/>
    </source>
</evidence>
<name>A0A3A5HEZ2_9ACTN</name>
<dbReference type="InterPro" id="IPR020084">
    <property type="entry name" value="NUDIX_hydrolase_CS"/>
</dbReference>
<reference evidence="8" key="1">
    <citation type="submission" date="2018-09" db="EMBL/GenBank/DDBJ databases">
        <authorList>
            <person name="Zhu H."/>
        </authorList>
    </citation>
    <scope>NUCLEOTIDE SEQUENCE [LARGE SCALE GENOMIC DNA]</scope>
    <source>
        <strain evidence="8">K1W22B-1</strain>
    </source>
</reference>
<evidence type="ECO:0000256" key="2">
    <source>
        <dbReference type="ARBA" id="ARBA00005582"/>
    </source>
</evidence>
<organism evidence="7 8">
    <name type="scientific">Nocardioides cavernaquae</name>
    <dbReference type="NCBI Taxonomy" id="2321396"/>
    <lineage>
        <taxon>Bacteria</taxon>
        <taxon>Bacillati</taxon>
        <taxon>Actinomycetota</taxon>
        <taxon>Actinomycetes</taxon>
        <taxon>Propionibacteriales</taxon>
        <taxon>Nocardioidaceae</taxon>
        <taxon>Nocardioides</taxon>
    </lineage>
</organism>
<dbReference type="Pfam" id="PF00293">
    <property type="entry name" value="NUDIX"/>
    <property type="match status" value="1"/>
</dbReference>
<dbReference type="OrthoDB" id="4247482at2"/>
<dbReference type="AlphaFoldDB" id="A0A3A5HEZ2"/>
<evidence type="ECO:0000256" key="4">
    <source>
        <dbReference type="ARBA" id="ARBA00022842"/>
    </source>
</evidence>
<dbReference type="GO" id="GO:0016787">
    <property type="term" value="F:hydrolase activity"/>
    <property type="evidence" value="ECO:0007669"/>
    <property type="project" value="UniProtKB-KW"/>
</dbReference>
<dbReference type="InterPro" id="IPR015797">
    <property type="entry name" value="NUDIX_hydrolase-like_dom_sf"/>
</dbReference>
<gene>
    <name evidence="7" type="ORF">D4739_10275</name>
</gene>
<protein>
    <submittedName>
        <fullName evidence="7">NUDIX hydrolase</fullName>
    </submittedName>
</protein>
<dbReference type="InterPro" id="IPR000086">
    <property type="entry name" value="NUDIX_hydrolase_dom"/>
</dbReference>
<keyword evidence="8" id="KW-1185">Reference proteome</keyword>
<evidence type="ECO:0000256" key="5">
    <source>
        <dbReference type="RuleBase" id="RU003476"/>
    </source>
</evidence>
<evidence type="ECO:0000313" key="8">
    <source>
        <dbReference type="Proteomes" id="UP000276542"/>
    </source>
</evidence>
<dbReference type="PRINTS" id="PR00502">
    <property type="entry name" value="NUDIXFAMILY"/>
</dbReference>
<comment type="caution">
    <text evidence="7">The sequence shown here is derived from an EMBL/GenBank/DDBJ whole genome shotgun (WGS) entry which is preliminary data.</text>
</comment>
<dbReference type="PANTHER" id="PTHR43046:SF12">
    <property type="entry name" value="GDP-MANNOSE MANNOSYL HYDROLASE"/>
    <property type="match status" value="1"/>
</dbReference>
<proteinExistence type="inferred from homology"/>
<evidence type="ECO:0000256" key="3">
    <source>
        <dbReference type="ARBA" id="ARBA00022801"/>
    </source>
</evidence>
<dbReference type="EMBL" id="QYRP01000002">
    <property type="protein sequence ID" value="RJS46560.1"/>
    <property type="molecule type" value="Genomic_DNA"/>
</dbReference>
<evidence type="ECO:0000259" key="6">
    <source>
        <dbReference type="PROSITE" id="PS51462"/>
    </source>
</evidence>
<accession>A0A3A5HEZ2</accession>
<comment type="similarity">
    <text evidence="2 5">Belongs to the Nudix hydrolase family.</text>
</comment>